<dbReference type="Proteomes" id="UP000224974">
    <property type="component" value="Unassembled WGS sequence"/>
</dbReference>
<dbReference type="OrthoDB" id="6058457at2"/>
<dbReference type="EMBL" id="PDDX01000001">
    <property type="protein sequence ID" value="PHI29071.1"/>
    <property type="molecule type" value="Genomic_DNA"/>
</dbReference>
<dbReference type="PROSITE" id="PS51257">
    <property type="entry name" value="PROKAR_LIPOPROTEIN"/>
    <property type="match status" value="1"/>
</dbReference>
<evidence type="ECO:0000313" key="2">
    <source>
        <dbReference type="EMBL" id="VFS47229.1"/>
    </source>
</evidence>
<evidence type="ECO:0000313" key="1">
    <source>
        <dbReference type="EMBL" id="PHI29071.1"/>
    </source>
</evidence>
<evidence type="ECO:0008006" key="5">
    <source>
        <dbReference type="Google" id="ProtNLM"/>
    </source>
</evidence>
<sequence length="145" mass="15934">MKYFRALSLLICIFAISGCVKGYHLIGETLTGKRVERTEDAMASWVGADIDALVASWGPPSSTYQNRDGSIIYDYSYSTTRTREAQYNVYGHVLVPGESSTTTCKRAFLVAPDGIISKWKVTTPTSCSYTGNKISKDIPIPVSTF</sequence>
<reference evidence="2 4" key="3">
    <citation type="submission" date="2019-03" db="EMBL/GenBank/DDBJ databases">
        <authorList>
            <consortium name="Pathogen Informatics"/>
        </authorList>
    </citation>
    <scope>NUCLEOTIDE SEQUENCE [LARGE SCALE GENOMIC DNA]</scope>
    <source>
        <strain evidence="2 4">NCTC12282</strain>
    </source>
</reference>
<name>A0A2C6DJR8_9GAMM</name>
<accession>A0A2C6DJR8</accession>
<keyword evidence="3" id="KW-1185">Reference proteome</keyword>
<dbReference type="Proteomes" id="UP000373449">
    <property type="component" value="Unassembled WGS sequence"/>
</dbReference>
<gene>
    <name evidence="1" type="ORF">CRN84_06940</name>
    <name evidence="2" type="ORF">NCTC12282_02164</name>
</gene>
<organism evidence="1 3">
    <name type="scientific">Budvicia aquatica</name>
    <dbReference type="NCBI Taxonomy" id="82979"/>
    <lineage>
        <taxon>Bacteria</taxon>
        <taxon>Pseudomonadati</taxon>
        <taxon>Pseudomonadota</taxon>
        <taxon>Gammaproteobacteria</taxon>
        <taxon>Enterobacterales</taxon>
        <taxon>Budviciaceae</taxon>
        <taxon>Budvicia</taxon>
    </lineage>
</organism>
<reference evidence="1" key="2">
    <citation type="submission" date="2017-09" db="EMBL/GenBank/DDBJ databases">
        <title>FDA dAtabase for Regulatory Grade micrObial Sequences (FDA-ARGOS): Supporting development and validation of Infectious Disease Dx tests.</title>
        <authorList>
            <person name="Minogue T."/>
            <person name="Wolcott M."/>
            <person name="Wasieloski L."/>
            <person name="Aguilar W."/>
            <person name="Moore D."/>
            <person name="Tallon L.J."/>
            <person name="Sadzewicz L."/>
            <person name="Ott S."/>
            <person name="Zhao X."/>
            <person name="Nagaraj S."/>
            <person name="Vavikolanu K."/>
            <person name="Aluvathingal J."/>
            <person name="Nadendla S."/>
            <person name="Sichtig H."/>
        </authorList>
    </citation>
    <scope>NUCLEOTIDE SEQUENCE</scope>
    <source>
        <strain evidence="1">FDAARGOS_387</strain>
    </source>
</reference>
<dbReference type="EMBL" id="CAADJA010000002">
    <property type="protein sequence ID" value="VFS47229.1"/>
    <property type="molecule type" value="Genomic_DNA"/>
</dbReference>
<dbReference type="AlphaFoldDB" id="A0A2C6DJR8"/>
<proteinExistence type="predicted"/>
<reference evidence="3" key="1">
    <citation type="submission" date="2017-09" db="EMBL/GenBank/DDBJ databases">
        <title>FDA dAtabase for Regulatory Grade micrObial Sequences (FDA-ARGOS): Supporting development and validation of Infectious Disease Dx tests.</title>
        <authorList>
            <person name="Minogue T."/>
            <person name="Wolcott M."/>
            <person name="Wasieloski L."/>
            <person name="Aguilar W."/>
            <person name="Moore D."/>
            <person name="Tallon L."/>
            <person name="Sadzewicz L."/>
            <person name="Ott S."/>
            <person name="Zhao X."/>
            <person name="Nagaraj S."/>
            <person name="Vavikolanu K."/>
            <person name="Aluvathingal J."/>
            <person name="Nadendla S."/>
            <person name="Sichtig H."/>
        </authorList>
    </citation>
    <scope>NUCLEOTIDE SEQUENCE [LARGE SCALE GENOMIC DNA]</scope>
    <source>
        <strain evidence="3">FDAARGOS_387</strain>
    </source>
</reference>
<evidence type="ECO:0000313" key="3">
    <source>
        <dbReference type="Proteomes" id="UP000224974"/>
    </source>
</evidence>
<evidence type="ECO:0000313" key="4">
    <source>
        <dbReference type="Proteomes" id="UP000373449"/>
    </source>
</evidence>
<dbReference type="RefSeq" id="WP_029096340.1">
    <property type="nucleotide sequence ID" value="NZ_CAADJA010000002.1"/>
</dbReference>
<protein>
    <recommendedName>
        <fullName evidence="5">Lipoprotein</fullName>
    </recommendedName>
</protein>